<keyword evidence="6" id="KW-1185">Reference proteome</keyword>
<dbReference type="Pfam" id="PF01584">
    <property type="entry name" value="CheW"/>
    <property type="match status" value="3"/>
</dbReference>
<accession>A0A7X4LKE7</accession>
<feature type="domain" description="CheW-like" evidence="4">
    <location>
        <begin position="187"/>
        <end position="335"/>
    </location>
</feature>
<feature type="domain" description="CheW-like" evidence="4">
    <location>
        <begin position="16"/>
        <end position="156"/>
    </location>
</feature>
<evidence type="ECO:0000313" key="6">
    <source>
        <dbReference type="Proteomes" id="UP000462621"/>
    </source>
</evidence>
<dbReference type="AlphaFoldDB" id="A0A7X4LKE7"/>
<evidence type="ECO:0000256" key="1">
    <source>
        <dbReference type="ARBA" id="ARBA00004496"/>
    </source>
</evidence>
<evidence type="ECO:0000256" key="2">
    <source>
        <dbReference type="ARBA" id="ARBA00021483"/>
    </source>
</evidence>
<dbReference type="RefSeq" id="WP_161155192.1">
    <property type="nucleotide sequence ID" value="NZ_WEKT01000015.1"/>
</dbReference>
<dbReference type="Gene3D" id="2.40.50.180">
    <property type="entry name" value="CheA-289, Domain 4"/>
    <property type="match status" value="3"/>
</dbReference>
<dbReference type="SUPFAM" id="SSF50341">
    <property type="entry name" value="CheW-like"/>
    <property type="match status" value="3"/>
</dbReference>
<dbReference type="Proteomes" id="UP000462621">
    <property type="component" value="Unassembled WGS sequence"/>
</dbReference>
<dbReference type="InterPro" id="IPR039315">
    <property type="entry name" value="CheW"/>
</dbReference>
<protein>
    <recommendedName>
        <fullName evidence="2">Chemotaxis protein CheW</fullName>
    </recommendedName>
</protein>
<evidence type="ECO:0000256" key="3">
    <source>
        <dbReference type="ARBA" id="ARBA00022490"/>
    </source>
</evidence>
<dbReference type="PROSITE" id="PS50851">
    <property type="entry name" value="CHEW"/>
    <property type="match status" value="3"/>
</dbReference>
<dbReference type="PANTHER" id="PTHR22617">
    <property type="entry name" value="CHEMOTAXIS SENSOR HISTIDINE KINASE-RELATED"/>
    <property type="match status" value="1"/>
</dbReference>
<sequence length="521" mass="58219">MKESTHEAVMEAEENLTQYVNFVLGDEFFAVPMNEVEEIIRQPLTFSVPLTPDYLTGLSNLRGQILPVLCLRSVLEQDKVELTDATRVIVMNIQNTQVGFTVDRVLNVATPDPSSIKQTNTAGGNIDADLITNTIHSGDNIIQVLNSQKLIGHSMQEEIDRCSQRFGTAAQGLNALDASDDEDDSSMRQLVCCMVDDQEYAFYLEDTKEIVRIPETITKVPKAGKAILGIMNLRDKTLPLVSLRSMFGMPQIDFNESHRVLVVNFVNEGITIPIGIVIDAVREVIRLHDSKFDAVPEIMKSMGRSTDIAAICNLDDGARTLSVVEVSQLFDAETIGALADVANPEDAEMIDDQEDIYDSDEDSTDTQLVIFKLDNEEFGISIHAVQEIIRIPDSVSRVPRTDDFIEGVINLRGNVLPIVDLRKRFELPDMERHDRQRILVVNYDRVSTGFVVDSVSEVLRIPESQLEYAPTLSEEQAQLMKQVVNYQKRMIGVLSADQLLSNTEMYKLYMAANEAEGLEAE</sequence>
<name>A0A7X4LKE7_9VIBR</name>
<dbReference type="GO" id="GO:0005829">
    <property type="term" value="C:cytosol"/>
    <property type="evidence" value="ECO:0007669"/>
    <property type="project" value="TreeGrafter"/>
</dbReference>
<feature type="domain" description="CheW-like" evidence="4">
    <location>
        <begin position="365"/>
        <end position="505"/>
    </location>
</feature>
<dbReference type="EMBL" id="WEKT01000015">
    <property type="protein sequence ID" value="MZI93598.1"/>
    <property type="molecule type" value="Genomic_DNA"/>
</dbReference>
<dbReference type="Gene3D" id="2.30.30.40">
    <property type="entry name" value="SH3 Domains"/>
    <property type="match status" value="3"/>
</dbReference>
<comment type="subcellular location">
    <subcellularLocation>
        <location evidence="1">Cytoplasm</location>
    </subcellularLocation>
</comment>
<organism evidence="5 6">
    <name type="scientific">Vibrio eleionomae</name>
    <dbReference type="NCBI Taxonomy" id="2653505"/>
    <lineage>
        <taxon>Bacteria</taxon>
        <taxon>Pseudomonadati</taxon>
        <taxon>Pseudomonadota</taxon>
        <taxon>Gammaproteobacteria</taxon>
        <taxon>Vibrionales</taxon>
        <taxon>Vibrionaceae</taxon>
        <taxon>Vibrio</taxon>
    </lineage>
</organism>
<dbReference type="SMART" id="SM00260">
    <property type="entry name" value="CheW"/>
    <property type="match status" value="3"/>
</dbReference>
<evidence type="ECO:0000259" key="4">
    <source>
        <dbReference type="PROSITE" id="PS50851"/>
    </source>
</evidence>
<proteinExistence type="predicted"/>
<dbReference type="InterPro" id="IPR002545">
    <property type="entry name" value="CheW-lke_dom"/>
</dbReference>
<gene>
    <name evidence="5" type="ORF">F9817_10350</name>
</gene>
<dbReference type="PANTHER" id="PTHR22617:SF45">
    <property type="entry name" value="CHEMOTAXIS PROTEIN CHEW"/>
    <property type="match status" value="1"/>
</dbReference>
<reference evidence="5 6" key="1">
    <citation type="submission" date="2019-10" db="EMBL/GenBank/DDBJ databases">
        <title>Vibrio sp. nov. isolated from a shrimp pond.</title>
        <authorList>
            <person name="Gomez-Gil B."/>
            <person name="Enciso-Ibarra J."/>
            <person name="Enciso-Ibarra K."/>
            <person name="Bolan-Mejia C."/>
        </authorList>
    </citation>
    <scope>NUCLEOTIDE SEQUENCE [LARGE SCALE GENOMIC DNA]</scope>
    <source>
        <strain evidence="5 6">CAIM 722</strain>
    </source>
</reference>
<dbReference type="GO" id="GO:0006935">
    <property type="term" value="P:chemotaxis"/>
    <property type="evidence" value="ECO:0007669"/>
    <property type="project" value="InterPro"/>
</dbReference>
<comment type="caution">
    <text evidence="5">The sequence shown here is derived from an EMBL/GenBank/DDBJ whole genome shotgun (WGS) entry which is preliminary data.</text>
</comment>
<keyword evidence="3" id="KW-0963">Cytoplasm</keyword>
<dbReference type="InterPro" id="IPR036061">
    <property type="entry name" value="CheW-like_dom_sf"/>
</dbReference>
<dbReference type="GO" id="GO:0007165">
    <property type="term" value="P:signal transduction"/>
    <property type="evidence" value="ECO:0007669"/>
    <property type="project" value="InterPro"/>
</dbReference>
<evidence type="ECO:0000313" key="5">
    <source>
        <dbReference type="EMBL" id="MZI93598.1"/>
    </source>
</evidence>